<evidence type="ECO:0000313" key="1">
    <source>
        <dbReference type="EMBL" id="SVA89308.1"/>
    </source>
</evidence>
<accession>A0A381ZJ05</accession>
<protein>
    <submittedName>
        <fullName evidence="1">Uncharacterized protein</fullName>
    </submittedName>
</protein>
<proteinExistence type="predicted"/>
<feature type="non-terminal residue" evidence="1">
    <location>
        <position position="1"/>
    </location>
</feature>
<organism evidence="1">
    <name type="scientific">marine metagenome</name>
    <dbReference type="NCBI Taxonomy" id="408172"/>
    <lineage>
        <taxon>unclassified sequences</taxon>
        <taxon>metagenomes</taxon>
        <taxon>ecological metagenomes</taxon>
    </lineage>
</organism>
<sequence length="35" mass="3683">GGTPLANLWLTQAQVMGLKQKRYADSTGILPGLLA</sequence>
<dbReference type="AlphaFoldDB" id="A0A381ZJ05"/>
<reference evidence="1" key="1">
    <citation type="submission" date="2018-05" db="EMBL/GenBank/DDBJ databases">
        <authorList>
            <person name="Lanie J.A."/>
            <person name="Ng W.-L."/>
            <person name="Kazmierczak K.M."/>
            <person name="Andrzejewski T.M."/>
            <person name="Davidsen T.M."/>
            <person name="Wayne K.J."/>
            <person name="Tettelin H."/>
            <person name="Glass J.I."/>
            <person name="Rusch D."/>
            <person name="Podicherti R."/>
            <person name="Tsui H.-C.T."/>
            <person name="Winkler M.E."/>
        </authorList>
    </citation>
    <scope>NUCLEOTIDE SEQUENCE</scope>
</reference>
<dbReference type="EMBL" id="UINC01021541">
    <property type="protein sequence ID" value="SVA89308.1"/>
    <property type="molecule type" value="Genomic_DNA"/>
</dbReference>
<name>A0A381ZJ05_9ZZZZ</name>
<gene>
    <name evidence="1" type="ORF">METZ01_LOCUS142162</name>
</gene>